<keyword evidence="2" id="KW-1185">Reference proteome</keyword>
<sequence length="80" mass="8953">MPPFSIFMGMTGPSRGPSPIGEMTLTDCDRPEAPLIFPPEYFVERLSKDLGYAKGSFERRRVLTLLDRSDGLTCYSDAFT</sequence>
<evidence type="ECO:0000313" key="2">
    <source>
        <dbReference type="Proteomes" id="UP000529795"/>
    </source>
</evidence>
<reference evidence="1 2" key="1">
    <citation type="submission" date="2020-08" db="EMBL/GenBank/DDBJ databases">
        <title>Genomic Encyclopedia of Type Strains, Phase IV (KMG-IV): sequencing the most valuable type-strain genomes for metagenomic binning, comparative biology and taxonomic classification.</title>
        <authorList>
            <person name="Goeker M."/>
        </authorList>
    </citation>
    <scope>NUCLEOTIDE SEQUENCE [LARGE SCALE GENOMIC DNA]</scope>
    <source>
        <strain evidence="1 2">YC6723</strain>
    </source>
</reference>
<protein>
    <submittedName>
        <fullName evidence="1">Uncharacterized protein</fullName>
    </submittedName>
</protein>
<name>A0A840FA33_9SPHN</name>
<evidence type="ECO:0000313" key="1">
    <source>
        <dbReference type="EMBL" id="MBB4152367.1"/>
    </source>
</evidence>
<accession>A0A840FA33</accession>
<gene>
    <name evidence="1" type="ORF">GGQ80_000243</name>
</gene>
<comment type="caution">
    <text evidence="1">The sequence shown here is derived from an EMBL/GenBank/DDBJ whole genome shotgun (WGS) entry which is preliminary data.</text>
</comment>
<organism evidence="1 2">
    <name type="scientific">Sphingomonas jinjuensis</name>
    <dbReference type="NCBI Taxonomy" id="535907"/>
    <lineage>
        <taxon>Bacteria</taxon>
        <taxon>Pseudomonadati</taxon>
        <taxon>Pseudomonadota</taxon>
        <taxon>Alphaproteobacteria</taxon>
        <taxon>Sphingomonadales</taxon>
        <taxon>Sphingomonadaceae</taxon>
        <taxon>Sphingomonas</taxon>
    </lineage>
</organism>
<dbReference type="EMBL" id="JACIEV010000001">
    <property type="protein sequence ID" value="MBB4152367.1"/>
    <property type="molecule type" value="Genomic_DNA"/>
</dbReference>
<dbReference type="Proteomes" id="UP000529795">
    <property type="component" value="Unassembled WGS sequence"/>
</dbReference>
<proteinExistence type="predicted"/>
<dbReference type="AlphaFoldDB" id="A0A840FA33"/>